<dbReference type="EMBL" id="CP063458">
    <property type="protein sequence ID" value="QOV90912.1"/>
    <property type="molecule type" value="Genomic_DNA"/>
</dbReference>
<evidence type="ECO:0000259" key="2">
    <source>
        <dbReference type="PROSITE" id="PS50994"/>
    </source>
</evidence>
<dbReference type="InterPro" id="IPR036397">
    <property type="entry name" value="RNaseH_sf"/>
</dbReference>
<gene>
    <name evidence="3" type="ORF">IPV69_06005</name>
</gene>
<dbReference type="Pfam" id="PF09039">
    <property type="entry name" value="HTH_Tnp_Mu_2"/>
    <property type="match status" value="1"/>
</dbReference>
<proteinExistence type="predicted"/>
<dbReference type="Proteomes" id="UP000593765">
    <property type="component" value="Chromosome"/>
</dbReference>
<reference evidence="3 4" key="1">
    <citation type="submission" date="2020-10" db="EMBL/GenBank/DDBJ databases">
        <title>Wide distribution of Phycisphaera-like planctomycetes from WD2101 soil group in peatlands and genome analysis of the first cultivated representative.</title>
        <authorList>
            <person name="Dedysh S.N."/>
            <person name="Beletsky A.V."/>
            <person name="Ivanova A."/>
            <person name="Kulichevskaya I.S."/>
            <person name="Suzina N.E."/>
            <person name="Philippov D.A."/>
            <person name="Rakitin A.L."/>
            <person name="Mardanov A.V."/>
            <person name="Ravin N.V."/>
        </authorList>
    </citation>
    <scope>NUCLEOTIDE SEQUENCE [LARGE SCALE GENOMIC DNA]</scope>
    <source>
        <strain evidence="3 4">M1803</strain>
    </source>
</reference>
<dbReference type="GO" id="GO:0003676">
    <property type="term" value="F:nucleic acid binding"/>
    <property type="evidence" value="ECO:0007669"/>
    <property type="project" value="InterPro"/>
</dbReference>
<dbReference type="Gene3D" id="3.30.420.10">
    <property type="entry name" value="Ribonuclease H-like superfamily/Ribonuclease H"/>
    <property type="match status" value="1"/>
</dbReference>
<feature type="domain" description="Integrase catalytic" evidence="2">
    <location>
        <begin position="283"/>
        <end position="495"/>
    </location>
</feature>
<accession>A0A7M2X0G9</accession>
<protein>
    <submittedName>
        <fullName evidence="3">Helix-turn-helix domain-containing protein</fullName>
    </submittedName>
</protein>
<feature type="region of interest" description="Disordered" evidence="1">
    <location>
        <begin position="1"/>
        <end position="26"/>
    </location>
</feature>
<dbReference type="InterPro" id="IPR001584">
    <property type="entry name" value="Integrase_cat-core"/>
</dbReference>
<organism evidence="3 4">
    <name type="scientific">Humisphaera borealis</name>
    <dbReference type="NCBI Taxonomy" id="2807512"/>
    <lineage>
        <taxon>Bacteria</taxon>
        <taxon>Pseudomonadati</taxon>
        <taxon>Planctomycetota</taxon>
        <taxon>Phycisphaerae</taxon>
        <taxon>Tepidisphaerales</taxon>
        <taxon>Tepidisphaeraceae</taxon>
        <taxon>Humisphaera</taxon>
    </lineage>
</organism>
<feature type="region of interest" description="Disordered" evidence="1">
    <location>
        <begin position="626"/>
        <end position="645"/>
    </location>
</feature>
<dbReference type="RefSeq" id="WP_206294017.1">
    <property type="nucleotide sequence ID" value="NZ_CP063458.1"/>
</dbReference>
<name>A0A7M2X0G9_9BACT</name>
<dbReference type="InterPro" id="IPR015126">
    <property type="entry name" value="Mu_I-gamma"/>
</dbReference>
<dbReference type="PROSITE" id="PS50994">
    <property type="entry name" value="INTEGRASE"/>
    <property type="match status" value="1"/>
</dbReference>
<dbReference type="AlphaFoldDB" id="A0A7M2X0G9"/>
<dbReference type="InterPro" id="IPR012337">
    <property type="entry name" value="RNaseH-like_sf"/>
</dbReference>
<dbReference type="GO" id="GO:0015074">
    <property type="term" value="P:DNA integration"/>
    <property type="evidence" value="ECO:0007669"/>
    <property type="project" value="InterPro"/>
</dbReference>
<sequence length="710" mass="77514">MTSAAGHLTIASSPTEGPGFPMPVSGVAVEGGSPRASGIAFISSAEAAERSGRNVGHVNRMCATVWFAQGLARQEKRGKARAGWYVSEEADPAFARVKMAADIGTDLRHLSERQRQNSAYRKQILDAWSAACTAAYQLGFDRNAATGRFVQQLLLGEVPAFRGESIKINRSTLYNWQRRYQAGGLAALADARGTQQAAEAAAKADDPFFARVKELYLTQNRPSLADCVKFASIDARKRGWPVHNYKACQRMIAAIPRQVVILMREGEKAHYDKCEPPIVRDYYGLRSNSIWCADHHTLDIQCAVPDGKGGMKHARPTLSGFEDLRSRMIVGWQISAAAPNADVILASFEAAAGECGLPDQVLIDNGKDFDSRTLQGVTKKERREGAAPDRVIGAFVLCGVNVAHAKPYAPKSKPIERAFGTVAKGFSKWWSTYTGGTTATKPEGLADAMKAGKAPTLEELRESFAEWLAAGYHDCVHTGHAMDGQTPREAFAANLDRKRTMERDLLSFACLPRYGPLKVGRQGVTWKGMFFGAFDSNVQALYGKQVLIAVGDNLSEGVYVLDLDGRLVCKAPPNLRLPFNADKETLREATKLQKQVRKLKKDYVDNRPKMALDPLQMLGELAAEKALAAQPKSEDPPPSIAPHRTAFDDQLPQIREAFETPARQAVGAESVPLPSRFSYESKTTGGDAGDQTAGPSLRDYLALRQREEES</sequence>
<feature type="region of interest" description="Disordered" evidence="1">
    <location>
        <begin position="662"/>
        <end position="696"/>
    </location>
</feature>
<dbReference type="KEGG" id="hbs:IPV69_06005"/>
<dbReference type="SUPFAM" id="SSF53098">
    <property type="entry name" value="Ribonuclease H-like"/>
    <property type="match status" value="1"/>
</dbReference>
<evidence type="ECO:0000256" key="1">
    <source>
        <dbReference type="SAM" id="MobiDB-lite"/>
    </source>
</evidence>
<dbReference type="Gene3D" id="1.10.10.60">
    <property type="entry name" value="Homeodomain-like"/>
    <property type="match status" value="1"/>
</dbReference>
<evidence type="ECO:0000313" key="3">
    <source>
        <dbReference type="EMBL" id="QOV90912.1"/>
    </source>
</evidence>
<evidence type="ECO:0000313" key="4">
    <source>
        <dbReference type="Proteomes" id="UP000593765"/>
    </source>
</evidence>
<keyword evidence="4" id="KW-1185">Reference proteome</keyword>
<feature type="compositionally biased region" description="Low complexity" evidence="1">
    <location>
        <begin position="683"/>
        <end position="694"/>
    </location>
</feature>